<keyword evidence="1" id="KW-0812">Transmembrane</keyword>
<name>A0A7H1MF65_9NEIS</name>
<dbReference type="KEGG" id="nmus:H7A79_2270"/>
<evidence type="ECO:0000256" key="1">
    <source>
        <dbReference type="SAM" id="Phobius"/>
    </source>
</evidence>
<evidence type="ECO:0000313" key="2">
    <source>
        <dbReference type="EMBL" id="QNT60280.1"/>
    </source>
</evidence>
<feature type="transmembrane region" description="Helical" evidence="1">
    <location>
        <begin position="51"/>
        <end position="72"/>
    </location>
</feature>
<accession>A0A7H1MF65</accession>
<feature type="transmembrane region" description="Helical" evidence="1">
    <location>
        <begin position="128"/>
        <end position="152"/>
    </location>
</feature>
<reference evidence="2" key="1">
    <citation type="submission" date="2024-06" db="EMBL/GenBank/DDBJ databases">
        <title>Complete Genome Sequence of mouse commensal type strain Neisseria musculi.</title>
        <authorList>
            <person name="Thapa E."/>
            <person name="Aluvathingal J."/>
            <person name="Nadendla S."/>
            <person name="Mehta A."/>
            <person name="Tettelin H."/>
            <person name="Weyand N.J."/>
        </authorList>
    </citation>
    <scope>NUCLEOTIDE SEQUENCE</scope>
    <source>
        <strain evidence="2">NW831</strain>
    </source>
</reference>
<dbReference type="Proteomes" id="UP000516412">
    <property type="component" value="Chromosome"/>
</dbReference>
<organism evidence="2 3">
    <name type="scientific">Neisseria musculi</name>
    <dbReference type="NCBI Taxonomy" id="1815583"/>
    <lineage>
        <taxon>Bacteria</taxon>
        <taxon>Pseudomonadati</taxon>
        <taxon>Pseudomonadota</taxon>
        <taxon>Betaproteobacteria</taxon>
        <taxon>Neisseriales</taxon>
        <taxon>Neisseriaceae</taxon>
        <taxon>Neisseria</taxon>
    </lineage>
</organism>
<protein>
    <submittedName>
        <fullName evidence="2">Membrane protein</fullName>
    </submittedName>
</protein>
<gene>
    <name evidence="2" type="ORF">H7A79_2270</name>
</gene>
<evidence type="ECO:0000313" key="3">
    <source>
        <dbReference type="Proteomes" id="UP000516412"/>
    </source>
</evidence>
<keyword evidence="1" id="KW-0472">Membrane</keyword>
<dbReference type="AlphaFoldDB" id="A0A7H1MF65"/>
<proteinExistence type="predicted"/>
<sequence>MKRLLTPLPIWLILADTVYTFTLNILQSFNPGQSLLPKDGLPVSPDIAFGWLQAATHGGMAILIGFGLWTLLKLNQSVLRQQDFPVGVFRALGLTAVLAFGIPSLWLWSVSLSVPAEGGGIAWDSPRYLAVSLCQAAAACLCLHRLAVLYLLRRRTARGRLCG</sequence>
<dbReference type="RefSeq" id="WP_187000394.1">
    <property type="nucleotide sequence ID" value="NZ_CP060414.2"/>
</dbReference>
<keyword evidence="1" id="KW-1133">Transmembrane helix</keyword>
<dbReference type="EMBL" id="CP060414">
    <property type="protein sequence ID" value="QNT60280.1"/>
    <property type="molecule type" value="Genomic_DNA"/>
</dbReference>
<feature type="transmembrane region" description="Helical" evidence="1">
    <location>
        <begin position="84"/>
        <end position="108"/>
    </location>
</feature>
<keyword evidence="3" id="KW-1185">Reference proteome</keyword>